<accession>A0A915HHP7</accession>
<sequence length="104" mass="11888">MEDLLNTPNIETNSLAVNGRVKDFSPYIFSMLTPDVMSNLGYSFQDMVIHCKFGRLDCDNGFRLAHPQLHQMLLSLKPDQGYLKTDEKKSHSSQYCNADHDYSV</sequence>
<protein>
    <submittedName>
        <fullName evidence="3">Uncharacterized protein</fullName>
    </submittedName>
</protein>
<keyword evidence="2" id="KW-1185">Reference proteome</keyword>
<dbReference type="AlphaFoldDB" id="A0A915HHP7"/>
<reference evidence="3" key="1">
    <citation type="submission" date="2022-11" db="UniProtKB">
        <authorList>
            <consortium name="WormBaseParasite"/>
        </authorList>
    </citation>
    <scope>IDENTIFICATION</scope>
</reference>
<dbReference type="WBParaSite" id="nRc.2.0.1.t01527-RA">
    <property type="protein sequence ID" value="nRc.2.0.1.t01527-RA"/>
    <property type="gene ID" value="nRc.2.0.1.g01527"/>
</dbReference>
<evidence type="ECO:0000313" key="2">
    <source>
        <dbReference type="Proteomes" id="UP000887565"/>
    </source>
</evidence>
<organism evidence="2 3">
    <name type="scientific">Romanomermis culicivorax</name>
    <name type="common">Nematode worm</name>
    <dbReference type="NCBI Taxonomy" id="13658"/>
    <lineage>
        <taxon>Eukaryota</taxon>
        <taxon>Metazoa</taxon>
        <taxon>Ecdysozoa</taxon>
        <taxon>Nematoda</taxon>
        <taxon>Enoplea</taxon>
        <taxon>Dorylaimia</taxon>
        <taxon>Mermithida</taxon>
        <taxon>Mermithoidea</taxon>
        <taxon>Mermithidae</taxon>
        <taxon>Romanomermis</taxon>
    </lineage>
</organism>
<name>A0A915HHP7_ROMCU</name>
<feature type="region of interest" description="Disordered" evidence="1">
    <location>
        <begin position="84"/>
        <end position="104"/>
    </location>
</feature>
<dbReference type="Proteomes" id="UP000887565">
    <property type="component" value="Unplaced"/>
</dbReference>
<evidence type="ECO:0000256" key="1">
    <source>
        <dbReference type="SAM" id="MobiDB-lite"/>
    </source>
</evidence>
<proteinExistence type="predicted"/>
<evidence type="ECO:0000313" key="3">
    <source>
        <dbReference type="WBParaSite" id="nRc.2.0.1.t01527-RA"/>
    </source>
</evidence>